<gene>
    <name evidence="2" type="ORF">DAERI_010564</name>
</gene>
<comment type="caution">
    <text evidence="2">The sequence shown here is derived from an EMBL/GenBank/DDBJ whole genome shotgun (WGS) entry which is preliminary data.</text>
</comment>
<dbReference type="RefSeq" id="WP_235610203.1">
    <property type="nucleotide sequence ID" value="NZ_BFAG01000001.1"/>
</dbReference>
<accession>A0A2I9CS19</accession>
<reference evidence="3" key="1">
    <citation type="submission" date="2018-01" db="EMBL/GenBank/DDBJ databases">
        <title>Draft Genome Sequence of the Radioresistant Bacterium Deinococcus aerius TR0125, Isolated from the Higher Atmosphere above Japan.</title>
        <authorList>
            <person name="Satoh K."/>
            <person name="Arai H."/>
            <person name="Sanzen T."/>
            <person name="Kawaguchi Y."/>
            <person name="Hayashi H."/>
            <person name="Yokobori S."/>
            <person name="Yamagishi A."/>
            <person name="Oono Y."/>
            <person name="Narumi I."/>
        </authorList>
    </citation>
    <scope>NUCLEOTIDE SEQUENCE [LARGE SCALE GENOMIC DNA]</scope>
    <source>
        <strain evidence="3">TR0125</strain>
    </source>
</reference>
<proteinExistence type="predicted"/>
<evidence type="ECO:0000313" key="2">
    <source>
        <dbReference type="EMBL" id="GBF04392.1"/>
    </source>
</evidence>
<protein>
    <submittedName>
        <fullName evidence="2">Uncharacterized protein</fullName>
    </submittedName>
</protein>
<name>A0A2I9CS19_9DEIO</name>
<keyword evidence="3" id="KW-1185">Reference proteome</keyword>
<dbReference type="EMBL" id="BFAG01000001">
    <property type="protein sequence ID" value="GBF04392.1"/>
    <property type="molecule type" value="Genomic_DNA"/>
</dbReference>
<sequence>MPRCASHSTAMEPPIRLHIAESNGVVTLKCEVVPRAACVMITSHSSARVMSTVQASALTSRARPRTKPSIHTSVTL</sequence>
<feature type="region of interest" description="Disordered" evidence="1">
    <location>
        <begin position="56"/>
        <end position="76"/>
    </location>
</feature>
<organism evidence="2 3">
    <name type="scientific">Deinococcus aerius</name>
    <dbReference type="NCBI Taxonomy" id="200253"/>
    <lineage>
        <taxon>Bacteria</taxon>
        <taxon>Thermotogati</taxon>
        <taxon>Deinococcota</taxon>
        <taxon>Deinococci</taxon>
        <taxon>Deinococcales</taxon>
        <taxon>Deinococcaceae</taxon>
        <taxon>Deinococcus</taxon>
    </lineage>
</organism>
<dbReference type="Proteomes" id="UP000236569">
    <property type="component" value="Unassembled WGS sequence"/>
</dbReference>
<dbReference type="AlphaFoldDB" id="A0A2I9CS19"/>
<evidence type="ECO:0000256" key="1">
    <source>
        <dbReference type="SAM" id="MobiDB-lite"/>
    </source>
</evidence>
<evidence type="ECO:0000313" key="3">
    <source>
        <dbReference type="Proteomes" id="UP000236569"/>
    </source>
</evidence>